<feature type="transmembrane region" description="Helical" evidence="4">
    <location>
        <begin position="235"/>
        <end position="256"/>
    </location>
</feature>
<dbReference type="PANTHER" id="PTHR23521">
    <property type="entry name" value="TRANSPORTER MFS SUPERFAMILY"/>
    <property type="match status" value="1"/>
</dbReference>
<feature type="transmembrane region" description="Helical" evidence="4">
    <location>
        <begin position="82"/>
        <end position="101"/>
    </location>
</feature>
<feature type="transmembrane region" description="Helical" evidence="4">
    <location>
        <begin position="167"/>
        <end position="187"/>
    </location>
</feature>
<comment type="caution">
    <text evidence="6">The sequence shown here is derived from an EMBL/GenBank/DDBJ whole genome shotgun (WGS) entry which is preliminary data.</text>
</comment>
<organism evidence="6 7">
    <name type="scientific">Mesorhizobium liriopis</name>
    <dbReference type="NCBI Taxonomy" id="2953882"/>
    <lineage>
        <taxon>Bacteria</taxon>
        <taxon>Pseudomonadati</taxon>
        <taxon>Pseudomonadota</taxon>
        <taxon>Alphaproteobacteria</taxon>
        <taxon>Hyphomicrobiales</taxon>
        <taxon>Phyllobacteriaceae</taxon>
        <taxon>Mesorhizobium</taxon>
    </lineage>
</organism>
<proteinExistence type="predicted"/>
<gene>
    <name evidence="6" type="ORF">NGM99_09905</name>
</gene>
<sequence>MSPSHEAARPKADLSGLAGVTAGISVFAVAQGLSYPLFTLLMQKQGMPPALIGLSAAMTPLGLVVSAAFVPPAVRLLGARNLAVACALMAALLFIGIGALQTPLAWFGLRFLVGFAINPLYILSEVWALGLAPAAQRGRIMGIFTAVAGAGYAAGPLALAMVGSDGWPPFVVGIAGFVLCALILFLTTGKLAAFEEETVEQGRGIGRFWRLAPALLLAVIISAACQQSAYSLLPVYGAAFGIGETVLARFVAMLSIGNVLLQIPLGLLAERFGARRMLLACAGVNAASAALLPVFIETPFVWVLLVSLGGIGYGIYTMALVELGERFSGSMLVAANAAFALMWGLGGIVGAPSSGLAIQLVGPHGMPAVIATLSAALVVFATYRTLQRKAES</sequence>
<dbReference type="PANTHER" id="PTHR23521:SF3">
    <property type="entry name" value="MFS TRANSPORTER"/>
    <property type="match status" value="1"/>
</dbReference>
<feature type="transmembrane region" description="Helical" evidence="4">
    <location>
        <begin position="333"/>
        <end position="353"/>
    </location>
</feature>
<evidence type="ECO:0000313" key="6">
    <source>
        <dbReference type="EMBL" id="MCO6050105.1"/>
    </source>
</evidence>
<dbReference type="InterPro" id="IPR036259">
    <property type="entry name" value="MFS_trans_sf"/>
</dbReference>
<feature type="transmembrane region" description="Helical" evidence="4">
    <location>
        <begin position="365"/>
        <end position="386"/>
    </location>
</feature>
<feature type="transmembrane region" description="Helical" evidence="4">
    <location>
        <begin position="140"/>
        <end position="161"/>
    </location>
</feature>
<dbReference type="SUPFAM" id="SSF103473">
    <property type="entry name" value="MFS general substrate transporter"/>
    <property type="match status" value="1"/>
</dbReference>
<evidence type="ECO:0000256" key="4">
    <source>
        <dbReference type="SAM" id="Phobius"/>
    </source>
</evidence>
<dbReference type="InterPro" id="IPR020846">
    <property type="entry name" value="MFS_dom"/>
</dbReference>
<dbReference type="InterPro" id="IPR011701">
    <property type="entry name" value="MFS"/>
</dbReference>
<dbReference type="Gene3D" id="1.20.1250.20">
    <property type="entry name" value="MFS general substrate transporter like domains"/>
    <property type="match status" value="2"/>
</dbReference>
<keyword evidence="3 4" id="KW-0472">Membrane</keyword>
<reference evidence="6 7" key="1">
    <citation type="submission" date="2022-06" db="EMBL/GenBank/DDBJ databases">
        <title>Mesorhizobium sp. strain RP14 Genome sequencing and assembly.</title>
        <authorList>
            <person name="Kim I."/>
        </authorList>
    </citation>
    <scope>NUCLEOTIDE SEQUENCE [LARGE SCALE GENOMIC DNA]</scope>
    <source>
        <strain evidence="7">RP14(2022)</strain>
    </source>
</reference>
<feature type="transmembrane region" description="Helical" evidence="4">
    <location>
        <begin position="12"/>
        <end position="30"/>
    </location>
</feature>
<name>A0ABT1C7B5_9HYPH</name>
<feature type="transmembrane region" description="Helical" evidence="4">
    <location>
        <begin position="302"/>
        <end position="321"/>
    </location>
</feature>
<feature type="transmembrane region" description="Helical" evidence="4">
    <location>
        <begin position="107"/>
        <end position="128"/>
    </location>
</feature>
<feature type="transmembrane region" description="Helical" evidence="4">
    <location>
        <begin position="208"/>
        <end position="229"/>
    </location>
</feature>
<evidence type="ECO:0000256" key="3">
    <source>
        <dbReference type="ARBA" id="ARBA00023136"/>
    </source>
</evidence>
<dbReference type="EMBL" id="JAMXQS010000004">
    <property type="protein sequence ID" value="MCO6050105.1"/>
    <property type="molecule type" value="Genomic_DNA"/>
</dbReference>
<evidence type="ECO:0000256" key="1">
    <source>
        <dbReference type="ARBA" id="ARBA00022692"/>
    </source>
</evidence>
<evidence type="ECO:0000259" key="5">
    <source>
        <dbReference type="PROSITE" id="PS50850"/>
    </source>
</evidence>
<accession>A0ABT1C7B5</accession>
<keyword evidence="1 4" id="KW-0812">Transmembrane</keyword>
<feature type="transmembrane region" description="Helical" evidence="4">
    <location>
        <begin position="277"/>
        <end position="296"/>
    </location>
</feature>
<protein>
    <submittedName>
        <fullName evidence="6">MFS transporter</fullName>
    </submittedName>
</protein>
<feature type="domain" description="Major facilitator superfamily (MFS) profile" evidence="5">
    <location>
        <begin position="11"/>
        <end position="389"/>
    </location>
</feature>
<dbReference type="CDD" id="cd17477">
    <property type="entry name" value="MFS_YcaD_like"/>
    <property type="match status" value="1"/>
</dbReference>
<dbReference type="Proteomes" id="UP001205906">
    <property type="component" value="Unassembled WGS sequence"/>
</dbReference>
<dbReference type="Pfam" id="PF07690">
    <property type="entry name" value="MFS_1"/>
    <property type="match status" value="1"/>
</dbReference>
<feature type="transmembrane region" description="Helical" evidence="4">
    <location>
        <begin position="50"/>
        <end position="70"/>
    </location>
</feature>
<evidence type="ECO:0000256" key="2">
    <source>
        <dbReference type="ARBA" id="ARBA00022989"/>
    </source>
</evidence>
<dbReference type="PROSITE" id="PS50850">
    <property type="entry name" value="MFS"/>
    <property type="match status" value="1"/>
</dbReference>
<keyword evidence="2 4" id="KW-1133">Transmembrane helix</keyword>
<keyword evidence="7" id="KW-1185">Reference proteome</keyword>
<dbReference type="InterPro" id="IPR047200">
    <property type="entry name" value="MFS_YcaD-like"/>
</dbReference>
<evidence type="ECO:0000313" key="7">
    <source>
        <dbReference type="Proteomes" id="UP001205906"/>
    </source>
</evidence>